<feature type="transmembrane region" description="Helical" evidence="5">
    <location>
        <begin position="6"/>
        <end position="23"/>
    </location>
</feature>
<evidence type="ECO:0008006" key="8">
    <source>
        <dbReference type="Google" id="ProtNLM"/>
    </source>
</evidence>
<accession>A0A239FXS6</accession>
<feature type="transmembrane region" description="Helical" evidence="5">
    <location>
        <begin position="54"/>
        <end position="71"/>
    </location>
</feature>
<dbReference type="EMBL" id="FZOS01000010">
    <property type="protein sequence ID" value="SNS61689.1"/>
    <property type="molecule type" value="Genomic_DNA"/>
</dbReference>
<dbReference type="GO" id="GO:0016020">
    <property type="term" value="C:membrane"/>
    <property type="evidence" value="ECO:0007669"/>
    <property type="project" value="UniProtKB-SubCell"/>
</dbReference>
<feature type="transmembrane region" description="Helical" evidence="5">
    <location>
        <begin position="77"/>
        <end position="95"/>
    </location>
</feature>
<proteinExistence type="predicted"/>
<evidence type="ECO:0000313" key="6">
    <source>
        <dbReference type="EMBL" id="SNS61689.1"/>
    </source>
</evidence>
<dbReference type="PANTHER" id="PTHR35814">
    <property type="match status" value="1"/>
</dbReference>
<name>A0A239FXS6_9SPHN</name>
<reference evidence="7" key="1">
    <citation type="submission" date="2017-06" db="EMBL/GenBank/DDBJ databases">
        <authorList>
            <person name="Varghese N."/>
            <person name="Submissions S."/>
        </authorList>
    </citation>
    <scope>NUCLEOTIDE SEQUENCE [LARGE SCALE GENOMIC DNA]</scope>
    <source>
        <strain evidence="7">LNB2</strain>
    </source>
</reference>
<evidence type="ECO:0000256" key="4">
    <source>
        <dbReference type="ARBA" id="ARBA00023136"/>
    </source>
</evidence>
<evidence type="ECO:0000313" key="7">
    <source>
        <dbReference type="Proteomes" id="UP000198281"/>
    </source>
</evidence>
<evidence type="ECO:0000256" key="2">
    <source>
        <dbReference type="ARBA" id="ARBA00022692"/>
    </source>
</evidence>
<dbReference type="InterPro" id="IPR023352">
    <property type="entry name" value="MAPEG-like_dom_sf"/>
</dbReference>
<keyword evidence="4 5" id="KW-0472">Membrane</keyword>
<dbReference type="InterPro" id="IPR001129">
    <property type="entry name" value="Membr-assoc_MAPEG"/>
</dbReference>
<comment type="subcellular location">
    <subcellularLocation>
        <location evidence="1">Membrane</location>
    </subcellularLocation>
</comment>
<dbReference type="AlphaFoldDB" id="A0A239FXS6"/>
<dbReference type="RefSeq" id="WP_089219687.1">
    <property type="nucleotide sequence ID" value="NZ_FZOS01000010.1"/>
</dbReference>
<organism evidence="6 7">
    <name type="scientific">Edaphosphingomonas laterariae</name>
    <dbReference type="NCBI Taxonomy" id="861865"/>
    <lineage>
        <taxon>Bacteria</taxon>
        <taxon>Pseudomonadati</taxon>
        <taxon>Pseudomonadota</taxon>
        <taxon>Alphaproteobacteria</taxon>
        <taxon>Sphingomonadales</taxon>
        <taxon>Rhizorhabdaceae</taxon>
        <taxon>Edaphosphingomonas</taxon>
    </lineage>
</organism>
<dbReference type="Proteomes" id="UP000198281">
    <property type="component" value="Unassembled WGS sequence"/>
</dbReference>
<dbReference type="SUPFAM" id="SSF161084">
    <property type="entry name" value="MAPEG domain-like"/>
    <property type="match status" value="1"/>
</dbReference>
<keyword evidence="7" id="KW-1185">Reference proteome</keyword>
<evidence type="ECO:0000256" key="1">
    <source>
        <dbReference type="ARBA" id="ARBA00004370"/>
    </source>
</evidence>
<dbReference type="PANTHER" id="PTHR35814:SF1">
    <property type="entry name" value="GLUTATHIONE S-TRANSFERASE-RELATED"/>
    <property type="match status" value="1"/>
</dbReference>
<dbReference type="Gene3D" id="1.20.120.550">
    <property type="entry name" value="Membrane associated eicosanoid/glutathione metabolism-like domain"/>
    <property type="match status" value="1"/>
</dbReference>
<keyword evidence="2 5" id="KW-0812">Transmembrane</keyword>
<sequence length="142" mass="15148">MAVLPITLTIAAAAAFINIWLGMRVGRVRTTAKVLTGDGGHPLLVARMRAQANYVENAPFFLILLGLVELAKGQALWLWLVGIAFVIARVLHAFGMDSLEKPAKTRMIGIILTWLVLLGLAIYALVIVYALPGAAATSTVIG</sequence>
<gene>
    <name evidence="6" type="ORF">SAMN06295912_11090</name>
</gene>
<feature type="transmembrane region" description="Helical" evidence="5">
    <location>
        <begin position="107"/>
        <end position="131"/>
    </location>
</feature>
<keyword evidence="3 5" id="KW-1133">Transmembrane helix</keyword>
<evidence type="ECO:0000256" key="3">
    <source>
        <dbReference type="ARBA" id="ARBA00022989"/>
    </source>
</evidence>
<dbReference type="OrthoDB" id="7619858at2"/>
<protein>
    <recommendedName>
        <fullName evidence="8">MAPEG family protein</fullName>
    </recommendedName>
</protein>
<dbReference type="Pfam" id="PF01124">
    <property type="entry name" value="MAPEG"/>
    <property type="match status" value="1"/>
</dbReference>
<evidence type="ECO:0000256" key="5">
    <source>
        <dbReference type="SAM" id="Phobius"/>
    </source>
</evidence>